<reference evidence="3 4" key="1">
    <citation type="submission" date="2024-09" db="EMBL/GenBank/DDBJ databases">
        <authorList>
            <person name="Sun Q."/>
            <person name="Mori K."/>
        </authorList>
    </citation>
    <scope>NUCLEOTIDE SEQUENCE [LARGE SCALE GENOMIC DNA]</scope>
    <source>
        <strain evidence="3 4">CCM 3426</strain>
    </source>
</reference>
<feature type="domain" description="Pyrrolo-quinoline quinone repeat" evidence="2">
    <location>
        <begin position="37"/>
        <end position="145"/>
    </location>
</feature>
<organism evidence="3 4">
    <name type="scientific">Nonomuraea spiralis</name>
    <dbReference type="NCBI Taxonomy" id="46182"/>
    <lineage>
        <taxon>Bacteria</taxon>
        <taxon>Bacillati</taxon>
        <taxon>Actinomycetota</taxon>
        <taxon>Actinomycetes</taxon>
        <taxon>Streptosporangiales</taxon>
        <taxon>Streptosporangiaceae</taxon>
        <taxon>Nonomuraea</taxon>
    </lineage>
</organism>
<comment type="caution">
    <text evidence="3">The sequence shown here is derived from an EMBL/GenBank/DDBJ whole genome shotgun (WGS) entry which is preliminary data.</text>
</comment>
<feature type="compositionally biased region" description="Acidic residues" evidence="1">
    <location>
        <begin position="212"/>
        <end position="224"/>
    </location>
</feature>
<accession>A0ABV5IS39</accession>
<dbReference type="RefSeq" id="WP_189654092.1">
    <property type="nucleotide sequence ID" value="NZ_BMRC01000056.1"/>
</dbReference>
<evidence type="ECO:0000256" key="1">
    <source>
        <dbReference type="SAM" id="MobiDB-lite"/>
    </source>
</evidence>
<evidence type="ECO:0000313" key="3">
    <source>
        <dbReference type="EMBL" id="MFB9207368.1"/>
    </source>
</evidence>
<dbReference type="InterPro" id="IPR015943">
    <property type="entry name" value="WD40/YVTN_repeat-like_dom_sf"/>
</dbReference>
<dbReference type="PANTHER" id="PTHR34512:SF30">
    <property type="entry name" value="OUTER MEMBRANE PROTEIN ASSEMBLY FACTOR BAMB"/>
    <property type="match status" value="1"/>
</dbReference>
<dbReference type="Gene3D" id="2.130.10.10">
    <property type="entry name" value="YVTN repeat-like/Quinoprotein amine dehydrogenase"/>
    <property type="match status" value="2"/>
</dbReference>
<name>A0ABV5IS39_9ACTN</name>
<gene>
    <name evidence="3" type="ORF">ACFFV7_39705</name>
</gene>
<proteinExistence type="predicted"/>
<protein>
    <submittedName>
        <fullName evidence="3">PQQ-binding-like beta-propeller repeat protein</fullName>
    </submittedName>
</protein>
<dbReference type="Proteomes" id="UP001589647">
    <property type="component" value="Unassembled WGS sequence"/>
</dbReference>
<feature type="domain" description="Pyrrolo-quinoline quinone repeat" evidence="2">
    <location>
        <begin position="258"/>
        <end position="376"/>
    </location>
</feature>
<evidence type="ECO:0000259" key="2">
    <source>
        <dbReference type="Pfam" id="PF13360"/>
    </source>
</evidence>
<dbReference type="EMBL" id="JBHMEI010000050">
    <property type="protein sequence ID" value="MFB9207368.1"/>
    <property type="molecule type" value="Genomic_DNA"/>
</dbReference>
<dbReference type="InterPro" id="IPR018391">
    <property type="entry name" value="PQQ_b-propeller_rpt"/>
</dbReference>
<keyword evidence="4" id="KW-1185">Reference proteome</keyword>
<dbReference type="Pfam" id="PF13360">
    <property type="entry name" value="PQQ_2"/>
    <property type="match status" value="2"/>
</dbReference>
<dbReference type="InterPro" id="IPR011047">
    <property type="entry name" value="Quinoprotein_ADH-like_sf"/>
</dbReference>
<sequence>MTVTPHFGNDGRSGAYRASGVPDGAQVAWIARTDAPVVASPVLVGSTLVAADVSGAVHVFDARTGEVRWRRTLGENDRDGSAEILTAPAVWNSWIFVQREIGECTIFDLRTGELVRKLDHDGCPTVIGDLLLLHTLEEVRAFRLPDLKPRWRTREATGWVQTSPAISEAGIAYAALGNEAHHTHTGVDVFDVNRGEPLAFVQGGDITFPGDSLDEDEEDEEGSHDDEQVVYFAQAHAVLAEERVWMPVYRAEEDWTAQVVGLDPRTGEQTWGYLPDPGRDNEVDSAVAVSDGTVYVVEILRDTPPEQDSARLHAVDIATGRPRWIRSFGSCAGSPVVAGRAVYVATLTGAVSAFDTGTGERRWTAETGEEILHPVYVADFGDQYHEHGLAVLPGDGVLYVRTSAGVVAMR</sequence>
<dbReference type="InterPro" id="IPR002372">
    <property type="entry name" value="PQQ_rpt_dom"/>
</dbReference>
<dbReference type="SUPFAM" id="SSF50998">
    <property type="entry name" value="Quinoprotein alcohol dehydrogenase-like"/>
    <property type="match status" value="1"/>
</dbReference>
<dbReference type="SMART" id="SM00564">
    <property type="entry name" value="PQQ"/>
    <property type="match status" value="3"/>
</dbReference>
<evidence type="ECO:0000313" key="4">
    <source>
        <dbReference type="Proteomes" id="UP001589647"/>
    </source>
</evidence>
<feature type="region of interest" description="Disordered" evidence="1">
    <location>
        <begin position="205"/>
        <end position="225"/>
    </location>
</feature>
<dbReference type="PANTHER" id="PTHR34512">
    <property type="entry name" value="CELL SURFACE PROTEIN"/>
    <property type="match status" value="1"/>
</dbReference>